<evidence type="ECO:0000259" key="5">
    <source>
        <dbReference type="PROSITE" id="PS50111"/>
    </source>
</evidence>
<sequence length="540" mass="56679">MNGLRKLRIGARLGLAFGVILLIVAASAALGVARLQQSNAATHQLGTTDKERQEAALIWRQTIDLNWVRTEAALTDSDTSRIPRWQAEMDKTSLISTASRERLHQLVRTDIGKRMLQDIDARREAYRTPRAALLKRRLAGEDVSAELERTLRPLAAAYSESIRTLETRYQELYAQSLRDTEAAATEGQTVLIASGVAAVLLGALFAWTISRSITQPLAQAGGVARRIADGDLTQPVLVEGRDEATDLATALRDMQQQLASVVAGVRRNADGVATASAEIAHGNNDLSARTEQQASALEETAASMEQLSSTVRQNADNARQAKSLAENASSVAGRGGEVVARVVDTMKGIDESSGKIASIIGTIDSIAFQTNILALNAAVEAARAGDQGRGFAVVATEVRSLAGRSAEAAREIKALIGTSVERVQHGTVLVGQAGNTMQEVVAAIQRVSDLVGEISAASSEQSAGVSQVGEAVTQMDQATQQNAALVEESAAAADSLRGQAEQLVQAMAVFKVRAGQGTEAVASRGAALGHTGPAGLLAAA</sequence>
<dbReference type="OrthoDB" id="5441488at2"/>
<dbReference type="PRINTS" id="PR00260">
    <property type="entry name" value="CHEMTRNSDUCR"/>
</dbReference>
<dbReference type="Proteomes" id="UP000252884">
    <property type="component" value="Unassembled WGS sequence"/>
</dbReference>
<dbReference type="InterPro" id="IPR047347">
    <property type="entry name" value="YvaQ-like_sensor"/>
</dbReference>
<comment type="subcellular location">
    <subcellularLocation>
        <location evidence="1">Membrane</location>
    </subcellularLocation>
</comment>
<keyword evidence="8" id="KW-1185">Reference proteome</keyword>
<keyword evidence="4" id="KW-0807">Transducer</keyword>
<dbReference type="PANTHER" id="PTHR43531">
    <property type="entry name" value="PROTEIN ICFG"/>
    <property type="match status" value="1"/>
</dbReference>
<dbReference type="InterPro" id="IPR004089">
    <property type="entry name" value="MCPsignal_dom"/>
</dbReference>
<dbReference type="RefSeq" id="WP_114469094.1">
    <property type="nucleotide sequence ID" value="NZ_QPJK01000005.1"/>
</dbReference>
<evidence type="ECO:0000313" key="7">
    <source>
        <dbReference type="EMBL" id="RCW70119.1"/>
    </source>
</evidence>
<dbReference type="InterPro" id="IPR051310">
    <property type="entry name" value="MCP_chemotaxis"/>
</dbReference>
<proteinExistence type="inferred from homology"/>
<evidence type="ECO:0000256" key="1">
    <source>
        <dbReference type="ARBA" id="ARBA00004370"/>
    </source>
</evidence>
<dbReference type="GO" id="GO:0007165">
    <property type="term" value="P:signal transduction"/>
    <property type="evidence" value="ECO:0007669"/>
    <property type="project" value="UniProtKB-KW"/>
</dbReference>
<dbReference type="PANTHER" id="PTHR43531:SF14">
    <property type="entry name" value="METHYL-ACCEPTING CHEMOTAXIS PROTEIN I-RELATED"/>
    <property type="match status" value="1"/>
</dbReference>
<dbReference type="Gene3D" id="1.10.287.950">
    <property type="entry name" value="Methyl-accepting chemotaxis protein"/>
    <property type="match status" value="1"/>
</dbReference>
<protein>
    <submittedName>
        <fullName evidence="7">Methyl-accepting chemotaxis protein</fullName>
    </submittedName>
</protein>
<comment type="caution">
    <text evidence="7">The sequence shown here is derived from an EMBL/GenBank/DDBJ whole genome shotgun (WGS) entry which is preliminary data.</text>
</comment>
<dbReference type="EMBL" id="QPJK01000005">
    <property type="protein sequence ID" value="RCW70119.1"/>
    <property type="molecule type" value="Genomic_DNA"/>
</dbReference>
<dbReference type="AlphaFoldDB" id="A0A368XRG1"/>
<evidence type="ECO:0000313" key="8">
    <source>
        <dbReference type="Proteomes" id="UP000252884"/>
    </source>
</evidence>
<dbReference type="GO" id="GO:0006935">
    <property type="term" value="P:chemotaxis"/>
    <property type="evidence" value="ECO:0007669"/>
    <property type="project" value="InterPro"/>
</dbReference>
<dbReference type="InterPro" id="IPR004090">
    <property type="entry name" value="Chemotax_Me-accpt_rcpt"/>
</dbReference>
<dbReference type="GO" id="GO:0004888">
    <property type="term" value="F:transmembrane signaling receptor activity"/>
    <property type="evidence" value="ECO:0007669"/>
    <property type="project" value="InterPro"/>
</dbReference>
<accession>A0A368XRG1</accession>
<dbReference type="InterPro" id="IPR024478">
    <property type="entry name" value="HlyB_4HB_MCP"/>
</dbReference>
<dbReference type="SUPFAM" id="SSF58104">
    <property type="entry name" value="Methyl-accepting chemotaxis protein (MCP) signaling domain"/>
    <property type="match status" value="1"/>
</dbReference>
<comment type="similarity">
    <text evidence="3">Belongs to the methyl-accepting chemotaxis (MCP) protein family.</text>
</comment>
<dbReference type="PROSITE" id="PS50885">
    <property type="entry name" value="HAMP"/>
    <property type="match status" value="1"/>
</dbReference>
<dbReference type="CDD" id="cd11386">
    <property type="entry name" value="MCP_signal"/>
    <property type="match status" value="1"/>
</dbReference>
<evidence type="ECO:0000256" key="3">
    <source>
        <dbReference type="ARBA" id="ARBA00029447"/>
    </source>
</evidence>
<dbReference type="InterPro" id="IPR003660">
    <property type="entry name" value="HAMP_dom"/>
</dbReference>
<dbReference type="CDD" id="cd06225">
    <property type="entry name" value="HAMP"/>
    <property type="match status" value="1"/>
</dbReference>
<evidence type="ECO:0000259" key="6">
    <source>
        <dbReference type="PROSITE" id="PS50885"/>
    </source>
</evidence>
<evidence type="ECO:0000256" key="2">
    <source>
        <dbReference type="ARBA" id="ARBA00022481"/>
    </source>
</evidence>
<dbReference type="SMART" id="SM00304">
    <property type="entry name" value="HAMP"/>
    <property type="match status" value="1"/>
</dbReference>
<gene>
    <name evidence="7" type="ORF">DES41_10557</name>
</gene>
<dbReference type="Pfam" id="PF12729">
    <property type="entry name" value="4HB_MCP_1"/>
    <property type="match status" value="1"/>
</dbReference>
<name>A0A368XRG1_9BURK</name>
<reference evidence="7 8" key="1">
    <citation type="submission" date="2018-07" db="EMBL/GenBank/DDBJ databases">
        <title>Genomic Encyclopedia of Type Strains, Phase IV (KMG-IV): sequencing the most valuable type-strain genomes for metagenomic binning, comparative biology and taxonomic classification.</title>
        <authorList>
            <person name="Goeker M."/>
        </authorList>
    </citation>
    <scope>NUCLEOTIDE SEQUENCE [LARGE SCALE GENOMIC DNA]</scope>
    <source>
        <strain evidence="7 8">DSM 21634</strain>
    </source>
</reference>
<dbReference type="Pfam" id="PF00672">
    <property type="entry name" value="HAMP"/>
    <property type="match status" value="1"/>
</dbReference>
<feature type="domain" description="Methyl-accepting transducer" evidence="5">
    <location>
        <begin position="268"/>
        <end position="497"/>
    </location>
</feature>
<dbReference type="CDD" id="cd19411">
    <property type="entry name" value="MCP2201-like_sensor"/>
    <property type="match status" value="1"/>
</dbReference>
<keyword evidence="2" id="KW-0488">Methylation</keyword>
<organism evidence="7 8">
    <name type="scientific">Pseudorhodoferax soli</name>
    <dbReference type="NCBI Taxonomy" id="545864"/>
    <lineage>
        <taxon>Bacteria</taxon>
        <taxon>Pseudomonadati</taxon>
        <taxon>Pseudomonadota</taxon>
        <taxon>Betaproteobacteria</taxon>
        <taxon>Burkholderiales</taxon>
        <taxon>Comamonadaceae</taxon>
    </lineage>
</organism>
<evidence type="ECO:0000256" key="4">
    <source>
        <dbReference type="PROSITE-ProRule" id="PRU00284"/>
    </source>
</evidence>
<dbReference type="GO" id="GO:0005886">
    <property type="term" value="C:plasma membrane"/>
    <property type="evidence" value="ECO:0007669"/>
    <property type="project" value="TreeGrafter"/>
</dbReference>
<feature type="domain" description="HAMP" evidence="6">
    <location>
        <begin position="211"/>
        <end position="263"/>
    </location>
</feature>
<dbReference type="FunFam" id="1.10.287.950:FF:000001">
    <property type="entry name" value="Methyl-accepting chemotaxis sensory transducer"/>
    <property type="match status" value="1"/>
</dbReference>
<dbReference type="PROSITE" id="PS50111">
    <property type="entry name" value="CHEMOTAXIS_TRANSDUC_2"/>
    <property type="match status" value="1"/>
</dbReference>
<dbReference type="Pfam" id="PF00015">
    <property type="entry name" value="MCPsignal"/>
    <property type="match status" value="1"/>
</dbReference>
<dbReference type="SMART" id="SM00283">
    <property type="entry name" value="MA"/>
    <property type="match status" value="1"/>
</dbReference>